<gene>
    <name evidence="2" type="ORF">E2C01_047887</name>
</gene>
<dbReference type="Proteomes" id="UP000324222">
    <property type="component" value="Unassembled WGS sequence"/>
</dbReference>
<sequence>MRMRYSEVWIKEKRLEWLKRHGRSAGYVSPKKVRRRPDQQRRESPLGSQHSLPKATHPYPPFSRYTN</sequence>
<organism evidence="2 3">
    <name type="scientific">Portunus trituberculatus</name>
    <name type="common">Swimming crab</name>
    <name type="synonym">Neptunus trituberculatus</name>
    <dbReference type="NCBI Taxonomy" id="210409"/>
    <lineage>
        <taxon>Eukaryota</taxon>
        <taxon>Metazoa</taxon>
        <taxon>Ecdysozoa</taxon>
        <taxon>Arthropoda</taxon>
        <taxon>Crustacea</taxon>
        <taxon>Multicrustacea</taxon>
        <taxon>Malacostraca</taxon>
        <taxon>Eumalacostraca</taxon>
        <taxon>Eucarida</taxon>
        <taxon>Decapoda</taxon>
        <taxon>Pleocyemata</taxon>
        <taxon>Brachyura</taxon>
        <taxon>Eubrachyura</taxon>
        <taxon>Portunoidea</taxon>
        <taxon>Portunidae</taxon>
        <taxon>Portuninae</taxon>
        <taxon>Portunus</taxon>
    </lineage>
</organism>
<comment type="caution">
    <text evidence="2">The sequence shown here is derived from an EMBL/GenBank/DDBJ whole genome shotgun (WGS) entry which is preliminary data.</text>
</comment>
<evidence type="ECO:0000313" key="2">
    <source>
        <dbReference type="EMBL" id="MPC53982.1"/>
    </source>
</evidence>
<dbReference type="EMBL" id="VSRR010012026">
    <property type="protein sequence ID" value="MPC53982.1"/>
    <property type="molecule type" value="Genomic_DNA"/>
</dbReference>
<dbReference type="AlphaFoldDB" id="A0A5B7G4S3"/>
<keyword evidence="3" id="KW-1185">Reference proteome</keyword>
<feature type="region of interest" description="Disordered" evidence="1">
    <location>
        <begin position="26"/>
        <end position="67"/>
    </location>
</feature>
<name>A0A5B7G4S3_PORTR</name>
<reference evidence="2 3" key="1">
    <citation type="submission" date="2019-05" db="EMBL/GenBank/DDBJ databases">
        <title>Another draft genome of Portunus trituberculatus and its Hox gene families provides insights of decapod evolution.</title>
        <authorList>
            <person name="Jeong J.-H."/>
            <person name="Song I."/>
            <person name="Kim S."/>
            <person name="Choi T."/>
            <person name="Kim D."/>
            <person name="Ryu S."/>
            <person name="Kim W."/>
        </authorList>
    </citation>
    <scope>NUCLEOTIDE SEQUENCE [LARGE SCALE GENOMIC DNA]</scope>
    <source>
        <tissue evidence="2">Muscle</tissue>
    </source>
</reference>
<evidence type="ECO:0000256" key="1">
    <source>
        <dbReference type="SAM" id="MobiDB-lite"/>
    </source>
</evidence>
<accession>A0A5B7G4S3</accession>
<proteinExistence type="predicted"/>
<evidence type="ECO:0000313" key="3">
    <source>
        <dbReference type="Proteomes" id="UP000324222"/>
    </source>
</evidence>
<protein>
    <submittedName>
        <fullName evidence="2">Uncharacterized protein</fullName>
    </submittedName>
</protein>